<evidence type="ECO:0000313" key="1">
    <source>
        <dbReference type="EMBL" id="GLQ09274.1"/>
    </source>
</evidence>
<evidence type="ECO:0000313" key="2">
    <source>
        <dbReference type="Proteomes" id="UP001161406"/>
    </source>
</evidence>
<accession>A0ABQ5UAZ6</accession>
<protein>
    <submittedName>
        <fullName evidence="1">Uncharacterized protein</fullName>
    </submittedName>
</protein>
<name>A0ABQ5UAZ6_9HYPH</name>
<reference evidence="1" key="2">
    <citation type="submission" date="2023-01" db="EMBL/GenBank/DDBJ databases">
        <title>Draft genome sequence of Devosia yakushimensis strain NBRC 103855.</title>
        <authorList>
            <person name="Sun Q."/>
            <person name="Mori K."/>
        </authorList>
    </citation>
    <scope>NUCLEOTIDE SEQUENCE</scope>
    <source>
        <strain evidence="1">NBRC 103855</strain>
    </source>
</reference>
<dbReference type="Proteomes" id="UP001161406">
    <property type="component" value="Unassembled WGS sequence"/>
</dbReference>
<dbReference type="EMBL" id="BSNG01000001">
    <property type="protein sequence ID" value="GLQ09274.1"/>
    <property type="molecule type" value="Genomic_DNA"/>
</dbReference>
<gene>
    <name evidence="1" type="ORF">GCM10007913_12060</name>
</gene>
<proteinExistence type="predicted"/>
<dbReference type="RefSeq" id="WP_284388887.1">
    <property type="nucleotide sequence ID" value="NZ_BSNG01000001.1"/>
</dbReference>
<keyword evidence="2" id="KW-1185">Reference proteome</keyword>
<reference evidence="1" key="1">
    <citation type="journal article" date="2014" name="Int. J. Syst. Evol. Microbiol.">
        <title>Complete genome of a new Firmicutes species belonging to the dominant human colonic microbiota ('Ruminococcus bicirculans') reveals two chromosomes and a selective capacity to utilize plant glucans.</title>
        <authorList>
            <consortium name="NISC Comparative Sequencing Program"/>
            <person name="Wegmann U."/>
            <person name="Louis P."/>
            <person name="Goesmann A."/>
            <person name="Henrissat B."/>
            <person name="Duncan S.H."/>
            <person name="Flint H.J."/>
        </authorList>
    </citation>
    <scope>NUCLEOTIDE SEQUENCE</scope>
    <source>
        <strain evidence="1">NBRC 103855</strain>
    </source>
</reference>
<organism evidence="1 2">
    <name type="scientific">Devosia yakushimensis</name>
    <dbReference type="NCBI Taxonomy" id="470028"/>
    <lineage>
        <taxon>Bacteria</taxon>
        <taxon>Pseudomonadati</taxon>
        <taxon>Pseudomonadota</taxon>
        <taxon>Alphaproteobacteria</taxon>
        <taxon>Hyphomicrobiales</taxon>
        <taxon>Devosiaceae</taxon>
        <taxon>Devosia</taxon>
    </lineage>
</organism>
<sequence>MVEPHLTNERLQQLVHPIMQAVPVNPVSPYSEMRGEAVNGATWQEAAAMAEELLALRAALPMRRMVQPWDTRPAGEEAMEPDELNVFEGSWAVVMGTNAKPAGWVDTYSLFAGQTYRDNLSHTDAASLPARPDIPDVLPIEDGPMRFFSGTVDNWSAAEWFGRLAGAVRAQDAAVVSGDDGSFETYRMIAASSAMRLVRDFEQQVRLALDTGAGGQEPVAYMWRWLYAEGRTGPWNTCLAAREARPLTDEHAGMQVIPLYASPEPKAGVVVTDEMVADIATALWRPDIPAEVRVVAHAALRKALTAALNGADHADR</sequence>
<comment type="caution">
    <text evidence="1">The sequence shown here is derived from an EMBL/GenBank/DDBJ whole genome shotgun (WGS) entry which is preliminary data.</text>
</comment>